<evidence type="ECO:0000259" key="2">
    <source>
        <dbReference type="Pfam" id="PF19413"/>
    </source>
</evidence>
<gene>
    <name evidence="3" type="ORF">LE190_16660</name>
</gene>
<evidence type="ECO:0000313" key="3">
    <source>
        <dbReference type="EMBL" id="MCA1857546.1"/>
    </source>
</evidence>
<protein>
    <submittedName>
        <fullName evidence="3">YaiO family outer membrane beta-barrel protein</fullName>
    </submittedName>
</protein>
<comment type="caution">
    <text evidence="3">The sequence shown here is derived from an EMBL/GenBank/DDBJ whole genome shotgun (WGS) entry which is preliminary data.</text>
</comment>
<dbReference type="InterPro" id="IPR030887">
    <property type="entry name" value="Beta-barrel_YaiO"/>
</dbReference>
<evidence type="ECO:0000256" key="1">
    <source>
        <dbReference type="SAM" id="SignalP"/>
    </source>
</evidence>
<dbReference type="EMBL" id="JAHYBX010000007">
    <property type="protein sequence ID" value="MCA1857546.1"/>
    <property type="molecule type" value="Genomic_DNA"/>
</dbReference>
<feature type="signal peptide" evidence="1">
    <location>
        <begin position="1"/>
        <end position="20"/>
    </location>
</feature>
<accession>A0ABS7YCW9</accession>
<dbReference type="RefSeq" id="WP_225239748.1">
    <property type="nucleotide sequence ID" value="NZ_JAHYBX010000007.1"/>
</dbReference>
<dbReference type="Pfam" id="PF19413">
    <property type="entry name" value="YaiO"/>
    <property type="match status" value="1"/>
</dbReference>
<keyword evidence="1" id="KW-0732">Signal</keyword>
<organism evidence="3 4">
    <name type="scientific">Massilia hydrophila</name>
    <dbReference type="NCBI Taxonomy" id="3044279"/>
    <lineage>
        <taxon>Bacteria</taxon>
        <taxon>Pseudomonadati</taxon>
        <taxon>Pseudomonadota</taxon>
        <taxon>Betaproteobacteria</taxon>
        <taxon>Burkholderiales</taxon>
        <taxon>Oxalobacteraceae</taxon>
        <taxon>Telluria group</taxon>
        <taxon>Massilia</taxon>
    </lineage>
</organism>
<feature type="chain" id="PRO_5045365198" evidence="1">
    <location>
        <begin position="21"/>
        <end position="252"/>
    </location>
</feature>
<proteinExistence type="predicted"/>
<dbReference type="Proteomes" id="UP001198602">
    <property type="component" value="Unassembled WGS sequence"/>
</dbReference>
<reference evidence="3 4" key="1">
    <citation type="submission" date="2021-07" db="EMBL/GenBank/DDBJ databases">
        <title>Characterization of Violacein-producing bacteria and related species.</title>
        <authorList>
            <person name="Wilson H.S."/>
            <person name="De Leon M.E."/>
        </authorList>
    </citation>
    <scope>NUCLEOTIDE SEQUENCE [LARGE SCALE GENOMIC DNA]</scope>
    <source>
        <strain evidence="3 4">HSC-2F05</strain>
    </source>
</reference>
<evidence type="ECO:0000313" key="4">
    <source>
        <dbReference type="Proteomes" id="UP001198602"/>
    </source>
</evidence>
<sequence>MRRVLSLGAPLALALLSALAAPAFGADTSLRLSGATERLSNDSPDWRESTAALQLRFAPRQLLDLSVADVHRFGLHDSQLAASLTLPVSSALTATFDAGASPTHRVLARRFAGAALQYEFAPRWLVHGGARSSSYDSATVNGYQFALEHYIDRYSVMLGWRPTRAFGSTAHGVELRANRYYGERDSVGLIAAAGKEAASVPGGVVLTEVRSLAVLGRHWFDQRWALSWGASYTRQGSLYTRKGINAGIEYAF</sequence>
<dbReference type="NCBIfam" id="TIGR04390">
    <property type="entry name" value="OMP_YaiO_dom"/>
    <property type="match status" value="1"/>
</dbReference>
<feature type="domain" description="YaiO beta-barrel" evidence="2">
    <location>
        <begin position="29"/>
        <end position="196"/>
    </location>
</feature>
<keyword evidence="4" id="KW-1185">Reference proteome</keyword>
<name>A0ABS7YCW9_9BURK</name>